<dbReference type="PROSITE" id="PS51808">
    <property type="entry name" value="CHCH"/>
    <property type="match status" value="1"/>
</dbReference>
<name>A0A151HYP0_9HYME</name>
<evidence type="ECO:0000256" key="5">
    <source>
        <dbReference type="ARBA" id="ARBA00042114"/>
    </source>
</evidence>
<dbReference type="PANTHER" id="PTHR11387">
    <property type="entry name" value="CYTOCHROME C OXIDASE SUBUNIT 6B"/>
    <property type="match status" value="1"/>
</dbReference>
<evidence type="ECO:0000313" key="8">
    <source>
        <dbReference type="Proteomes" id="UP000078540"/>
    </source>
</evidence>
<dbReference type="GO" id="GO:0045277">
    <property type="term" value="C:respiratory chain complex IV"/>
    <property type="evidence" value="ECO:0007669"/>
    <property type="project" value="InterPro"/>
</dbReference>
<feature type="compositionally biased region" description="Basic and acidic residues" evidence="6">
    <location>
        <begin position="90"/>
        <end position="104"/>
    </location>
</feature>
<gene>
    <name evidence="7" type="ORF">ALC53_12865</name>
</gene>
<dbReference type="Pfam" id="PF02297">
    <property type="entry name" value="COX6B"/>
    <property type="match status" value="1"/>
</dbReference>
<dbReference type="Proteomes" id="UP000078540">
    <property type="component" value="Unassembled WGS sequence"/>
</dbReference>
<dbReference type="AlphaFoldDB" id="A0A151HYP0"/>
<keyword evidence="2" id="KW-0496">Mitochondrion</keyword>
<dbReference type="FunFam" id="1.10.10.140:FF:000001">
    <property type="entry name" value="Cytochrome c oxidase subunit 6B1"/>
    <property type="match status" value="1"/>
</dbReference>
<dbReference type="SUPFAM" id="SSF47694">
    <property type="entry name" value="Cytochrome c oxidase subunit h"/>
    <property type="match status" value="1"/>
</dbReference>
<feature type="region of interest" description="Disordered" evidence="6">
    <location>
        <begin position="1"/>
        <end position="158"/>
    </location>
</feature>
<evidence type="ECO:0000256" key="3">
    <source>
        <dbReference type="ARBA" id="ARBA00023157"/>
    </source>
</evidence>
<protein>
    <recommendedName>
        <fullName evidence="4">Cytochrome c oxidase subunit 6B1</fullName>
    </recommendedName>
    <alternativeName>
        <fullName evidence="5">Cytochrome c oxidase subunit VIb isoform 1</fullName>
    </alternativeName>
</protein>
<dbReference type="InterPro" id="IPR048280">
    <property type="entry name" value="COX6B-like"/>
</dbReference>
<feature type="compositionally biased region" description="Basic residues" evidence="6">
    <location>
        <begin position="105"/>
        <end position="132"/>
    </location>
</feature>
<keyword evidence="3" id="KW-1015">Disulfide bond</keyword>
<reference evidence="7 8" key="1">
    <citation type="submission" date="2015-09" db="EMBL/GenBank/DDBJ databases">
        <title>Atta colombica WGS genome.</title>
        <authorList>
            <person name="Nygaard S."/>
            <person name="Hu H."/>
            <person name="Boomsma J."/>
            <person name="Zhang G."/>
        </authorList>
    </citation>
    <scope>NUCLEOTIDE SEQUENCE [LARGE SCALE GENOMIC DNA]</scope>
    <source>
        <strain evidence="7">Treedump-2</strain>
        <tissue evidence="7">Whole body</tissue>
    </source>
</reference>
<dbReference type="CDD" id="cd00926">
    <property type="entry name" value="Cyt_c_Oxidase_VIb"/>
    <property type="match status" value="1"/>
</dbReference>
<dbReference type="STRING" id="520822.A0A151HYP0"/>
<accession>A0A151HYP0</accession>
<dbReference type="EMBL" id="KQ976720">
    <property type="protein sequence ID" value="KYM76706.1"/>
    <property type="molecule type" value="Genomic_DNA"/>
</dbReference>
<evidence type="ECO:0000256" key="6">
    <source>
        <dbReference type="SAM" id="MobiDB-lite"/>
    </source>
</evidence>
<feature type="compositionally biased region" description="Basic and acidic residues" evidence="6">
    <location>
        <begin position="1"/>
        <end position="10"/>
    </location>
</feature>
<evidence type="ECO:0000313" key="7">
    <source>
        <dbReference type="EMBL" id="KYM76706.1"/>
    </source>
</evidence>
<dbReference type="InterPro" id="IPR036549">
    <property type="entry name" value="CX6/COA6-like_sf"/>
</dbReference>
<evidence type="ECO:0000256" key="1">
    <source>
        <dbReference type="ARBA" id="ARBA00004173"/>
    </source>
</evidence>
<keyword evidence="8" id="KW-1185">Reference proteome</keyword>
<evidence type="ECO:0000256" key="2">
    <source>
        <dbReference type="ARBA" id="ARBA00023128"/>
    </source>
</evidence>
<comment type="subcellular location">
    <subcellularLocation>
        <location evidence="1">Mitochondrion</location>
    </subcellularLocation>
</comment>
<dbReference type="GO" id="GO:0005739">
    <property type="term" value="C:mitochondrion"/>
    <property type="evidence" value="ECO:0007669"/>
    <property type="project" value="UniProtKB-SubCell"/>
</dbReference>
<organism evidence="7 8">
    <name type="scientific">Atta colombica</name>
    <dbReference type="NCBI Taxonomy" id="520822"/>
    <lineage>
        <taxon>Eukaryota</taxon>
        <taxon>Metazoa</taxon>
        <taxon>Ecdysozoa</taxon>
        <taxon>Arthropoda</taxon>
        <taxon>Hexapoda</taxon>
        <taxon>Insecta</taxon>
        <taxon>Pterygota</taxon>
        <taxon>Neoptera</taxon>
        <taxon>Endopterygota</taxon>
        <taxon>Hymenoptera</taxon>
        <taxon>Apocrita</taxon>
        <taxon>Aculeata</taxon>
        <taxon>Formicoidea</taxon>
        <taxon>Formicidae</taxon>
        <taxon>Myrmicinae</taxon>
        <taxon>Atta</taxon>
    </lineage>
</organism>
<dbReference type="Gene3D" id="1.10.10.140">
    <property type="entry name" value="Cytochrome c oxidase, subunit VIb"/>
    <property type="match status" value="1"/>
</dbReference>
<evidence type="ECO:0000256" key="4">
    <source>
        <dbReference type="ARBA" id="ARBA00040060"/>
    </source>
</evidence>
<sequence>MDSKRYERSARSNTESPPTPPSPPMYSTGYTTTHDSHKSRVAGTRRSPSPATDYHRSSRSSRNDSPLQERRKRRRSGSRSSPARSHRRSRSNDRDRDRDRERSRKYSRRDRSRSRSRGRSRSRDKKRSRSRNRSRDRDRHRYRESRRHHARGTSYESDALEEHGEMAIHQTAAVVPQPNAFKNDGSFMEMFKKMQEQMQPTMQKPTTSVLEEKPVVPPPLMVGKRRGGRILKTGVVAKPKTEQIAEQPKDAWSLYMAEVKKYREVCLSCTVAIMIKLSDLDETKWHSVPYDPRFPNQNQTRYCYQNYVDFHRCKKKHNENYDACQYFKRAFTSMCPNAWVEKWNEQVETGTFAGRI</sequence>
<feature type="compositionally biased region" description="Basic residues" evidence="6">
    <location>
        <begin position="142"/>
        <end position="151"/>
    </location>
</feature>
<dbReference type="InterPro" id="IPR003213">
    <property type="entry name" value="Cyt_c_oxidase_su6B"/>
</dbReference>
<proteinExistence type="predicted"/>